<evidence type="ECO:0000256" key="2">
    <source>
        <dbReference type="SAM" id="MobiDB-lite"/>
    </source>
</evidence>
<dbReference type="InterPro" id="IPR019844">
    <property type="entry name" value="CSD_CS"/>
</dbReference>
<protein>
    <submittedName>
        <fullName evidence="4">Cold-shock protein</fullName>
    </submittedName>
</protein>
<dbReference type="EMBL" id="PDOA01000027">
    <property type="protein sequence ID" value="PWC26681.1"/>
    <property type="molecule type" value="Genomic_DNA"/>
</dbReference>
<dbReference type="Proteomes" id="UP000245048">
    <property type="component" value="Unassembled WGS sequence"/>
</dbReference>
<evidence type="ECO:0000256" key="1">
    <source>
        <dbReference type="RuleBase" id="RU000408"/>
    </source>
</evidence>
<dbReference type="SUPFAM" id="SSF50249">
    <property type="entry name" value="Nucleic acid-binding proteins"/>
    <property type="match status" value="2"/>
</dbReference>
<dbReference type="PRINTS" id="PR00050">
    <property type="entry name" value="COLDSHOCK"/>
</dbReference>
<keyword evidence="5" id="KW-1185">Reference proteome</keyword>
<feature type="domain" description="CSD" evidence="3">
    <location>
        <begin position="42"/>
        <end position="107"/>
    </location>
</feature>
<feature type="compositionally biased region" description="Basic and acidic residues" evidence="2">
    <location>
        <begin position="1"/>
        <end position="10"/>
    </location>
</feature>
<sequence length="210" mass="22574">MSPPRNDRQRPSRRRGFDDDDYSGRPSFPSLPSFGGAFATPELRATVKWYNVEKGFGFVELADGSGDAFLHANTLQASGVQAVSPGASMQVRVGQGQKGLQVDQVLSLDESTASPVAPQRDASHTRPARPREARRTVDLSSAVEMMGTVKWYNPDKGFGFISPQDGGKDVFVHATALERAGASMLQEGQVVRMQVVQGSKGPEVGLLQIG</sequence>
<dbReference type="GO" id="GO:0005829">
    <property type="term" value="C:cytosol"/>
    <property type="evidence" value="ECO:0007669"/>
    <property type="project" value="UniProtKB-ARBA"/>
</dbReference>
<comment type="caution">
    <text evidence="4">The sequence shown here is derived from an EMBL/GenBank/DDBJ whole genome shotgun (WGS) entry which is preliminary data.</text>
</comment>
<dbReference type="AlphaFoldDB" id="A0A2U1UYK8"/>
<evidence type="ECO:0000259" key="3">
    <source>
        <dbReference type="PROSITE" id="PS51857"/>
    </source>
</evidence>
<feature type="compositionally biased region" description="Basic and acidic residues" evidence="2">
    <location>
        <begin position="121"/>
        <end position="135"/>
    </location>
</feature>
<feature type="region of interest" description="Disordered" evidence="2">
    <location>
        <begin position="110"/>
        <end position="135"/>
    </location>
</feature>
<comment type="subcellular location">
    <subcellularLocation>
        <location evidence="1">Cytoplasm</location>
    </subcellularLocation>
</comment>
<name>A0A2U1UYK8_9PROT</name>
<dbReference type="Gene3D" id="2.40.50.140">
    <property type="entry name" value="Nucleic acid-binding proteins"/>
    <property type="match status" value="2"/>
</dbReference>
<dbReference type="InterPro" id="IPR012340">
    <property type="entry name" value="NA-bd_OB-fold"/>
</dbReference>
<feature type="domain" description="CSD" evidence="3">
    <location>
        <begin position="144"/>
        <end position="210"/>
    </location>
</feature>
<dbReference type="CDD" id="cd04458">
    <property type="entry name" value="CSP_CDS"/>
    <property type="match status" value="2"/>
</dbReference>
<dbReference type="SMART" id="SM00357">
    <property type="entry name" value="CSP"/>
    <property type="match status" value="2"/>
</dbReference>
<organism evidence="4 5">
    <name type="scientific">Teichococcus aestuarii</name>
    <dbReference type="NCBI Taxonomy" id="568898"/>
    <lineage>
        <taxon>Bacteria</taxon>
        <taxon>Pseudomonadati</taxon>
        <taxon>Pseudomonadota</taxon>
        <taxon>Alphaproteobacteria</taxon>
        <taxon>Acetobacterales</taxon>
        <taxon>Roseomonadaceae</taxon>
        <taxon>Roseomonas</taxon>
    </lineage>
</organism>
<proteinExistence type="predicted"/>
<evidence type="ECO:0000313" key="5">
    <source>
        <dbReference type="Proteomes" id="UP000245048"/>
    </source>
</evidence>
<gene>
    <name evidence="4" type="ORF">CR165_22010</name>
</gene>
<dbReference type="GO" id="GO:0003676">
    <property type="term" value="F:nucleic acid binding"/>
    <property type="evidence" value="ECO:0007669"/>
    <property type="project" value="InterPro"/>
</dbReference>
<dbReference type="PANTHER" id="PTHR11544">
    <property type="entry name" value="COLD SHOCK DOMAIN CONTAINING PROTEINS"/>
    <property type="match status" value="1"/>
</dbReference>
<dbReference type="Pfam" id="PF00313">
    <property type="entry name" value="CSD"/>
    <property type="match status" value="2"/>
</dbReference>
<dbReference type="OrthoDB" id="9791685at2"/>
<evidence type="ECO:0000313" key="4">
    <source>
        <dbReference type="EMBL" id="PWC26681.1"/>
    </source>
</evidence>
<dbReference type="PROSITE" id="PS51857">
    <property type="entry name" value="CSD_2"/>
    <property type="match status" value="2"/>
</dbReference>
<dbReference type="InterPro" id="IPR050181">
    <property type="entry name" value="Cold_shock_domain"/>
</dbReference>
<dbReference type="InterPro" id="IPR011129">
    <property type="entry name" value="CSD"/>
</dbReference>
<accession>A0A2U1UYK8</accession>
<feature type="region of interest" description="Disordered" evidence="2">
    <location>
        <begin position="1"/>
        <end position="36"/>
    </location>
</feature>
<dbReference type="InterPro" id="IPR002059">
    <property type="entry name" value="CSP_DNA-bd"/>
</dbReference>
<reference evidence="5" key="1">
    <citation type="submission" date="2017-10" db="EMBL/GenBank/DDBJ databases">
        <authorList>
            <person name="Toshchakov S.V."/>
            <person name="Goeva M.A."/>
        </authorList>
    </citation>
    <scope>NUCLEOTIDE SEQUENCE [LARGE SCALE GENOMIC DNA]</scope>
    <source>
        <strain evidence="5">JR1/69-1-13</strain>
    </source>
</reference>
<dbReference type="PROSITE" id="PS00352">
    <property type="entry name" value="CSD_1"/>
    <property type="match status" value="1"/>
</dbReference>